<organism evidence="1 2">
    <name type="scientific">Gossypium arboreum</name>
    <name type="common">Tree cotton</name>
    <name type="synonym">Gossypium nanking</name>
    <dbReference type="NCBI Taxonomy" id="29729"/>
    <lineage>
        <taxon>Eukaryota</taxon>
        <taxon>Viridiplantae</taxon>
        <taxon>Streptophyta</taxon>
        <taxon>Embryophyta</taxon>
        <taxon>Tracheophyta</taxon>
        <taxon>Spermatophyta</taxon>
        <taxon>Magnoliopsida</taxon>
        <taxon>eudicotyledons</taxon>
        <taxon>Gunneridae</taxon>
        <taxon>Pentapetalae</taxon>
        <taxon>rosids</taxon>
        <taxon>malvids</taxon>
        <taxon>Malvales</taxon>
        <taxon>Malvaceae</taxon>
        <taxon>Malvoideae</taxon>
        <taxon>Gossypium</taxon>
    </lineage>
</organism>
<sequence length="60" mass="6951">MIFGEKEISAMKIEFLLKNMERTKAKLYGGESVYRKMSKICVTPSPIYSTKKPSIFLIKF</sequence>
<dbReference type="Proteomes" id="UP000032142">
    <property type="component" value="Unassembled WGS sequence"/>
</dbReference>
<comment type="caution">
    <text evidence="1">The sequence shown here is derived from an EMBL/GenBank/DDBJ whole genome shotgun (WGS) entry which is preliminary data.</text>
</comment>
<dbReference type="AlphaFoldDB" id="A0A0B0MB29"/>
<gene>
    <name evidence="1" type="ORF">F383_36750</name>
</gene>
<proteinExistence type="predicted"/>
<name>A0A0B0MB29_GOSAR</name>
<dbReference type="EMBL" id="JRRC01010788">
    <property type="protein sequence ID" value="KHF97556.1"/>
    <property type="molecule type" value="Genomic_DNA"/>
</dbReference>
<evidence type="ECO:0000313" key="2">
    <source>
        <dbReference type="Proteomes" id="UP000032142"/>
    </source>
</evidence>
<protein>
    <submittedName>
        <fullName evidence="1">Uncharacterized protein</fullName>
    </submittedName>
</protein>
<evidence type="ECO:0000313" key="1">
    <source>
        <dbReference type="EMBL" id="KHF97556.1"/>
    </source>
</evidence>
<keyword evidence="2" id="KW-1185">Reference proteome</keyword>
<reference evidence="2" key="1">
    <citation type="submission" date="2014-09" db="EMBL/GenBank/DDBJ databases">
        <authorList>
            <person name="Mudge J."/>
            <person name="Ramaraj T."/>
            <person name="Lindquist I.E."/>
            <person name="Bharti A.K."/>
            <person name="Sundararajan A."/>
            <person name="Cameron C.T."/>
            <person name="Woodward J.E."/>
            <person name="May G.D."/>
            <person name="Brubaker C."/>
            <person name="Broadhvest J."/>
            <person name="Wilkins T.A."/>
        </authorList>
    </citation>
    <scope>NUCLEOTIDE SEQUENCE</scope>
    <source>
        <strain evidence="2">cv. AKA8401</strain>
    </source>
</reference>
<accession>A0A0B0MB29</accession>